<feature type="compositionally biased region" description="Basic and acidic residues" evidence="5">
    <location>
        <begin position="732"/>
        <end position="746"/>
    </location>
</feature>
<dbReference type="SUPFAM" id="SSF74650">
    <property type="entry name" value="Galactose mutarotase-like"/>
    <property type="match status" value="1"/>
</dbReference>
<dbReference type="EMBL" id="JACHFK010000010">
    <property type="protein sequence ID" value="MBB5377980.1"/>
    <property type="molecule type" value="Genomic_DNA"/>
</dbReference>
<dbReference type="InterPro" id="IPR027291">
    <property type="entry name" value="Glyco_hydro_38_N_sf"/>
</dbReference>
<reference evidence="8 9" key="3">
    <citation type="submission" date="2020-08" db="EMBL/GenBank/DDBJ databases">
        <title>Genomic Encyclopedia of Type Strains, Phase IV (KMG-IV): sequencing the most valuable type-strain genomes for metagenomic binning, comparative biology and taxonomic classification.</title>
        <authorList>
            <person name="Goeker M."/>
        </authorList>
    </citation>
    <scope>NUCLEOTIDE SEQUENCE [LARGE SCALE GENOMIC DNA]</scope>
    <source>
        <strain evidence="8 9">DSM 27521</strain>
    </source>
</reference>
<dbReference type="InterPro" id="IPR015341">
    <property type="entry name" value="Glyco_hydro_38_cen"/>
</dbReference>
<evidence type="ECO:0000313" key="9">
    <source>
        <dbReference type="Proteomes" id="UP000539473"/>
    </source>
</evidence>
<dbReference type="InterPro" id="IPR013780">
    <property type="entry name" value="Glyco_hydro_b"/>
</dbReference>
<dbReference type="EMBL" id="BNAJ01000009">
    <property type="protein sequence ID" value="GHF53516.1"/>
    <property type="molecule type" value="Genomic_DNA"/>
</dbReference>
<evidence type="ECO:0000256" key="1">
    <source>
        <dbReference type="ARBA" id="ARBA00009792"/>
    </source>
</evidence>
<evidence type="ECO:0000256" key="2">
    <source>
        <dbReference type="ARBA" id="ARBA00022723"/>
    </source>
</evidence>
<dbReference type="Gene3D" id="2.60.40.2220">
    <property type="match status" value="1"/>
</dbReference>
<dbReference type="GO" id="GO:0030246">
    <property type="term" value="F:carbohydrate binding"/>
    <property type="evidence" value="ECO:0007669"/>
    <property type="project" value="InterPro"/>
</dbReference>
<reference evidence="7" key="4">
    <citation type="submission" date="2024-05" db="EMBL/GenBank/DDBJ databases">
        <authorList>
            <person name="Sun Q."/>
            <person name="Zhou Y."/>
        </authorList>
    </citation>
    <scope>NUCLEOTIDE SEQUENCE</scope>
    <source>
        <strain evidence="7">CGMCC 1.18437</strain>
    </source>
</reference>
<comment type="similarity">
    <text evidence="1">Belongs to the glycosyl hydrolase 38 family.</text>
</comment>
<dbReference type="Gene3D" id="3.20.110.10">
    <property type="entry name" value="Glycoside hydrolase 38, N terminal domain"/>
    <property type="match status" value="1"/>
</dbReference>
<dbReference type="AlphaFoldDB" id="A0A7W8KH25"/>
<feature type="region of interest" description="Disordered" evidence="5">
    <location>
        <begin position="728"/>
        <end position="747"/>
    </location>
</feature>
<dbReference type="Proteomes" id="UP000539473">
    <property type="component" value="Unassembled WGS sequence"/>
</dbReference>
<dbReference type="SUPFAM" id="SSF88713">
    <property type="entry name" value="Glycoside hydrolase/deacetylase"/>
    <property type="match status" value="1"/>
</dbReference>
<dbReference type="InterPro" id="IPR028995">
    <property type="entry name" value="Glyco_hydro_57/38_cen_sf"/>
</dbReference>
<dbReference type="Gene3D" id="2.70.98.30">
    <property type="entry name" value="Golgi alpha-mannosidase II, domain 4"/>
    <property type="match status" value="1"/>
</dbReference>
<reference evidence="7" key="1">
    <citation type="journal article" date="2014" name="Int. J. Syst. Evol. Microbiol.">
        <title>Complete genome of a new Firmicutes species belonging to the dominant human colonic microbiota ('Ruminococcus bicirculans') reveals two chromosomes and a selective capacity to utilize plant glucans.</title>
        <authorList>
            <consortium name="NISC Comparative Sequencing Program"/>
            <person name="Wegmann U."/>
            <person name="Louis P."/>
            <person name="Goesmann A."/>
            <person name="Henrissat B."/>
            <person name="Duncan S.H."/>
            <person name="Flint H.J."/>
        </authorList>
    </citation>
    <scope>NUCLEOTIDE SEQUENCE</scope>
    <source>
        <strain evidence="7">CGMCC 1.18437</strain>
    </source>
</reference>
<dbReference type="InterPro" id="IPR011013">
    <property type="entry name" value="Gal_mutarotase_sf_dom"/>
</dbReference>
<evidence type="ECO:0000256" key="3">
    <source>
        <dbReference type="ARBA" id="ARBA00022801"/>
    </source>
</evidence>
<keyword evidence="4" id="KW-0326">Glycosidase</keyword>
<evidence type="ECO:0000313" key="10">
    <source>
        <dbReference type="Proteomes" id="UP000619376"/>
    </source>
</evidence>
<evidence type="ECO:0000259" key="6">
    <source>
        <dbReference type="SMART" id="SM00872"/>
    </source>
</evidence>
<dbReference type="GO" id="GO:0046872">
    <property type="term" value="F:metal ion binding"/>
    <property type="evidence" value="ECO:0007669"/>
    <property type="project" value="UniProtKB-KW"/>
</dbReference>
<sequence length="959" mass="105453">MTRPSADPAAPGPAPLRPLSVHVYHHTHWDREWWGTRERFRFRLMHTVDAVLGALDADPALTCFVLDGQTIILTDYLEVRPAERERVSDLIRAGRLFVGPWHILPDEFLVSGEATIRNLWLGRRVAAALDVPLSGVGYLPDQFGHTAQMPQILRGFGIDSAVVWRGFGAPPLGGDDGDGEVGHDIYRYARSRDPRFPARTQNEFWWEAPDGTRVLGIYLPLEYYRSHHKERADDPEFTRDQTHGRARRTLAHLGAYSATGVVLEPLGGDHLPVDPRLPRLLREIGAELDGEGVTYRLSSLDAYVAAVREHEERISVVWPGEGRAFGRKAHLLPAVLSARMPLKQRNARAQSELERYAEPLQALAGALGERHESDYLWHAWDTLIQNHPHDSICGCSTDQVHREMVTRFDEAEQAAAVLAEDALGSVLARVDTAFAGGGQVIGVFNPLNWPRSELTTALLSPHLEITPEGWALHDEHGSEVPFQVQVHRHPTDKSEPWSWLPRAGHRSHDNDVFTAVSFVATDVPGIGYRTYALRPRDVYTPQERVRPYAVAGNVALDKGHHAAELQVGPGTLENAHLKVTVEPDGSVTLLDRASGQTYAGLNTFDDGGDNGDTYNYAWPLGDQILSSAGATVRTEWVEVGPARATLRVTRRWALPAGLSADRQSRSADDVPFVIHSDLTLTPGARRLDIRTHGENTARDHRLRALFPLGGPATMSSAESQFAVVDRPTALPDDQRGSSEPAVHEHPQQSFVSVWGGVRGLTVANRGLPEFSAGEDGTLRLTLLRCVGYLSRDDLLTRVGGAGPTIPTPDAQLLGPFEAEYSVIPHAGTWDDAQVWQGAHAFNAPLRAQARTSQVLPLRNAHRDEAVTLPPSGQLVDLDGGVLLSALKRAENGEALIVRFVNLSAAARDATLRAHWSVRRAARVDLREHELAELPVADGTVTVATRPWEIVTVALHLEAR</sequence>
<evidence type="ECO:0000256" key="5">
    <source>
        <dbReference type="SAM" id="MobiDB-lite"/>
    </source>
</evidence>
<dbReference type="InterPro" id="IPR000602">
    <property type="entry name" value="Glyco_hydro_38_N"/>
</dbReference>
<evidence type="ECO:0000256" key="4">
    <source>
        <dbReference type="ARBA" id="ARBA00023295"/>
    </source>
</evidence>
<comment type="caution">
    <text evidence="8">The sequence shown here is derived from an EMBL/GenBank/DDBJ whole genome shotgun (WGS) entry which is preliminary data.</text>
</comment>
<keyword evidence="10" id="KW-1185">Reference proteome</keyword>
<dbReference type="Pfam" id="PF17677">
    <property type="entry name" value="Glyco_hydro38C2"/>
    <property type="match status" value="1"/>
</dbReference>
<dbReference type="Pfam" id="PF07748">
    <property type="entry name" value="Glyco_hydro_38C"/>
    <property type="match status" value="1"/>
</dbReference>
<dbReference type="InterPro" id="IPR041147">
    <property type="entry name" value="GH38_C"/>
</dbReference>
<dbReference type="SUPFAM" id="SSF88688">
    <property type="entry name" value="Families 57/38 glycoside transferase middle domain"/>
    <property type="match status" value="1"/>
</dbReference>
<dbReference type="InterPro" id="IPR011330">
    <property type="entry name" value="Glyco_hydro/deAcase_b/a-brl"/>
</dbReference>
<keyword evidence="3" id="KW-0378">Hydrolase</keyword>
<evidence type="ECO:0000313" key="8">
    <source>
        <dbReference type="EMBL" id="MBB5377980.1"/>
    </source>
</evidence>
<dbReference type="Pfam" id="PF01074">
    <property type="entry name" value="Glyco_hydro_38N"/>
    <property type="match status" value="1"/>
</dbReference>
<gene>
    <name evidence="7" type="primary">ypdB</name>
    <name evidence="7" type="ORF">GCM10017781_32160</name>
    <name evidence="8" type="ORF">HNQ07_003481</name>
</gene>
<dbReference type="PANTHER" id="PTHR46017">
    <property type="entry name" value="ALPHA-MANNOSIDASE 2C1"/>
    <property type="match status" value="1"/>
</dbReference>
<protein>
    <submittedName>
        <fullName evidence="8">Alpha-mannosidase</fullName>
    </submittedName>
</protein>
<name>A0A7W8KH25_9DEIO</name>
<organism evidence="8 9">
    <name type="scientific">Deinococcus metalli</name>
    <dbReference type="NCBI Taxonomy" id="1141878"/>
    <lineage>
        <taxon>Bacteria</taxon>
        <taxon>Thermotogati</taxon>
        <taxon>Deinococcota</taxon>
        <taxon>Deinococci</taxon>
        <taxon>Deinococcales</taxon>
        <taxon>Deinococcaceae</taxon>
        <taxon>Deinococcus</taxon>
    </lineage>
</organism>
<accession>A0A7W8KH25</accession>
<dbReference type="GO" id="GO:0006013">
    <property type="term" value="P:mannose metabolic process"/>
    <property type="evidence" value="ECO:0007669"/>
    <property type="project" value="InterPro"/>
</dbReference>
<dbReference type="Proteomes" id="UP000619376">
    <property type="component" value="Unassembled WGS sequence"/>
</dbReference>
<evidence type="ECO:0000313" key="7">
    <source>
        <dbReference type="EMBL" id="GHF53516.1"/>
    </source>
</evidence>
<feature type="domain" description="Glycoside hydrolase family 38 central" evidence="6">
    <location>
        <begin position="335"/>
        <end position="408"/>
    </location>
</feature>
<dbReference type="InterPro" id="IPR011682">
    <property type="entry name" value="Glyco_hydro_38_C"/>
</dbReference>
<dbReference type="PANTHER" id="PTHR46017:SF2">
    <property type="entry name" value="MANNOSYLGLYCERATE HYDROLASE"/>
    <property type="match status" value="1"/>
</dbReference>
<proteinExistence type="inferred from homology"/>
<reference evidence="10" key="2">
    <citation type="journal article" date="2019" name="Int. J. Syst. Evol. Microbiol.">
        <title>The Global Catalogue of Microorganisms (GCM) 10K type strain sequencing project: providing services to taxonomists for standard genome sequencing and annotation.</title>
        <authorList>
            <consortium name="The Broad Institute Genomics Platform"/>
            <consortium name="The Broad Institute Genome Sequencing Center for Infectious Disease"/>
            <person name="Wu L."/>
            <person name="Ma J."/>
        </authorList>
    </citation>
    <scope>NUCLEOTIDE SEQUENCE [LARGE SCALE GENOMIC DNA]</scope>
    <source>
        <strain evidence="10">CGMCC 1.18437</strain>
    </source>
</reference>
<dbReference type="Pfam" id="PF09261">
    <property type="entry name" value="Alpha-mann_mid"/>
    <property type="match status" value="1"/>
</dbReference>
<dbReference type="InterPro" id="IPR037094">
    <property type="entry name" value="Glyco_hydro_38_cen_sf"/>
</dbReference>
<keyword evidence="2" id="KW-0479">Metal-binding</keyword>
<dbReference type="Gene3D" id="1.20.1270.50">
    <property type="entry name" value="Glycoside hydrolase family 38, central domain"/>
    <property type="match status" value="1"/>
</dbReference>
<dbReference type="RefSeq" id="WP_184114028.1">
    <property type="nucleotide sequence ID" value="NZ_BNAJ01000009.1"/>
</dbReference>
<dbReference type="GO" id="GO:0004559">
    <property type="term" value="F:alpha-mannosidase activity"/>
    <property type="evidence" value="ECO:0007669"/>
    <property type="project" value="InterPro"/>
</dbReference>
<dbReference type="SMART" id="SM00872">
    <property type="entry name" value="Alpha-mann_mid"/>
    <property type="match status" value="1"/>
</dbReference>
<dbReference type="Gene3D" id="2.60.40.1180">
    <property type="entry name" value="Golgi alpha-mannosidase II"/>
    <property type="match status" value="1"/>
</dbReference>
<dbReference type="GO" id="GO:0009313">
    <property type="term" value="P:oligosaccharide catabolic process"/>
    <property type="evidence" value="ECO:0007669"/>
    <property type="project" value="TreeGrafter"/>
</dbReference>